<dbReference type="EMBL" id="DQID01000195">
    <property type="protein sequence ID" value="HCT14634.1"/>
    <property type="molecule type" value="Genomic_DNA"/>
</dbReference>
<name>A0A3D4SZD2_9CORY</name>
<dbReference type="AlphaFoldDB" id="A0A3D4SZD2"/>
<dbReference type="Proteomes" id="UP000261739">
    <property type="component" value="Unassembled WGS sequence"/>
</dbReference>
<gene>
    <name evidence="1" type="ORF">DIW82_07545</name>
</gene>
<proteinExistence type="predicted"/>
<sequence>MVAEEGRPVTGIAWIAALETLGELAATSDDEITARRAIVRRLSGIGGPELSKTVESGRDATLETSCIDATTVQIAHLSEEQQEAVLGAFFAGSQVVPGALSEGNSRLIAVFEAFRHRDELNELLADPELLRVALSLLRRIKQTNRQLYTSARVRFDRLDNVDTDAAANRWALAPVISMILALAARLRAHGRLGSLGQLRDAYPGWAELARVVPDLVTGDIVSADAMVLGVFGPDEPETDD</sequence>
<comment type="caution">
    <text evidence="1">The sequence shown here is derived from an EMBL/GenBank/DDBJ whole genome shotgun (WGS) entry which is preliminary data.</text>
</comment>
<protein>
    <submittedName>
        <fullName evidence="1">Uncharacterized protein</fullName>
    </submittedName>
</protein>
<evidence type="ECO:0000313" key="2">
    <source>
        <dbReference type="Proteomes" id="UP000261739"/>
    </source>
</evidence>
<evidence type="ECO:0000313" key="1">
    <source>
        <dbReference type="EMBL" id="HCT14634.1"/>
    </source>
</evidence>
<feature type="non-terminal residue" evidence="1">
    <location>
        <position position="1"/>
    </location>
</feature>
<accession>A0A3D4SZD2</accession>
<reference evidence="1 2" key="1">
    <citation type="journal article" date="2018" name="Nat. Biotechnol.">
        <title>A standardized bacterial taxonomy based on genome phylogeny substantially revises the tree of life.</title>
        <authorList>
            <person name="Parks D.H."/>
            <person name="Chuvochina M."/>
            <person name="Waite D.W."/>
            <person name="Rinke C."/>
            <person name="Skarshewski A."/>
            <person name="Chaumeil P.A."/>
            <person name="Hugenholtz P."/>
        </authorList>
    </citation>
    <scope>NUCLEOTIDE SEQUENCE [LARGE SCALE GENOMIC DNA]</scope>
    <source>
        <strain evidence="1">UBA11247</strain>
    </source>
</reference>
<organism evidence="1 2">
    <name type="scientific">Corynebacterium nuruki</name>
    <dbReference type="NCBI Taxonomy" id="1032851"/>
    <lineage>
        <taxon>Bacteria</taxon>
        <taxon>Bacillati</taxon>
        <taxon>Actinomycetota</taxon>
        <taxon>Actinomycetes</taxon>
        <taxon>Mycobacteriales</taxon>
        <taxon>Corynebacteriaceae</taxon>
        <taxon>Corynebacterium</taxon>
    </lineage>
</organism>